<accession>A0AAE3G5R6</accession>
<dbReference type="Proteomes" id="UP001205843">
    <property type="component" value="Unassembled WGS sequence"/>
</dbReference>
<evidence type="ECO:0000313" key="3">
    <source>
        <dbReference type="Proteomes" id="UP001205843"/>
    </source>
</evidence>
<dbReference type="PROSITE" id="PS51725">
    <property type="entry name" value="ABM"/>
    <property type="match status" value="1"/>
</dbReference>
<comment type="caution">
    <text evidence="2">The sequence shown here is derived from an EMBL/GenBank/DDBJ whole genome shotgun (WGS) entry which is preliminary data.</text>
</comment>
<evidence type="ECO:0000259" key="1">
    <source>
        <dbReference type="PROSITE" id="PS51725"/>
    </source>
</evidence>
<keyword evidence="3" id="KW-1185">Reference proteome</keyword>
<protein>
    <submittedName>
        <fullName evidence="2">Heme-degrading monooxygenase HmoA</fullName>
    </submittedName>
</protein>
<dbReference type="PANTHER" id="PTHR34474">
    <property type="entry name" value="SIGNAL TRANSDUCTION PROTEIN TRAP"/>
    <property type="match status" value="1"/>
</dbReference>
<keyword evidence="2" id="KW-0560">Oxidoreductase</keyword>
<evidence type="ECO:0000313" key="2">
    <source>
        <dbReference type="EMBL" id="MCP1675539.1"/>
    </source>
</evidence>
<dbReference type="Pfam" id="PF03992">
    <property type="entry name" value="ABM"/>
    <property type="match status" value="1"/>
</dbReference>
<dbReference type="Gene3D" id="3.30.70.100">
    <property type="match status" value="1"/>
</dbReference>
<dbReference type="SUPFAM" id="SSF54909">
    <property type="entry name" value="Dimeric alpha+beta barrel"/>
    <property type="match status" value="1"/>
</dbReference>
<organism evidence="2 3">
    <name type="scientific">Natronocella acetinitrilica</name>
    <dbReference type="NCBI Taxonomy" id="414046"/>
    <lineage>
        <taxon>Bacteria</taxon>
        <taxon>Pseudomonadati</taxon>
        <taxon>Pseudomonadota</taxon>
        <taxon>Gammaproteobacteria</taxon>
        <taxon>Chromatiales</taxon>
        <taxon>Ectothiorhodospiraceae</taxon>
        <taxon>Natronocella</taxon>
    </lineage>
</organism>
<name>A0AAE3G5R6_9GAMM</name>
<keyword evidence="2" id="KW-0503">Monooxygenase</keyword>
<gene>
    <name evidence="2" type="ORF">J2T57_002689</name>
</gene>
<sequence>MYTVVNRVWVASDWCETFEERFRKRAGEVNGQPGFLRMEVLRPLSDGAPYQVLTVWNDKAAFDSWVGSDDFRAAHANPMPKEAFTRGSEMERFETVTAATADPR</sequence>
<dbReference type="RefSeq" id="WP_253479073.1">
    <property type="nucleotide sequence ID" value="NZ_JALJXV010000006.1"/>
</dbReference>
<dbReference type="EMBL" id="JALJXV010000006">
    <property type="protein sequence ID" value="MCP1675539.1"/>
    <property type="molecule type" value="Genomic_DNA"/>
</dbReference>
<feature type="domain" description="ABM" evidence="1">
    <location>
        <begin position="2"/>
        <end position="90"/>
    </location>
</feature>
<dbReference type="GO" id="GO:0004497">
    <property type="term" value="F:monooxygenase activity"/>
    <property type="evidence" value="ECO:0007669"/>
    <property type="project" value="UniProtKB-KW"/>
</dbReference>
<dbReference type="InterPro" id="IPR007138">
    <property type="entry name" value="ABM_dom"/>
</dbReference>
<reference evidence="2" key="1">
    <citation type="submission" date="2022-03" db="EMBL/GenBank/DDBJ databases">
        <title>Genomic Encyclopedia of Type Strains, Phase III (KMG-III): the genomes of soil and plant-associated and newly described type strains.</title>
        <authorList>
            <person name="Whitman W."/>
        </authorList>
    </citation>
    <scope>NUCLEOTIDE SEQUENCE</scope>
    <source>
        <strain evidence="2">ANL 6-2</strain>
    </source>
</reference>
<dbReference type="AlphaFoldDB" id="A0AAE3G5R6"/>
<dbReference type="InterPro" id="IPR050404">
    <property type="entry name" value="Heme-degrading_MO"/>
</dbReference>
<dbReference type="InterPro" id="IPR011008">
    <property type="entry name" value="Dimeric_a/b-barrel"/>
</dbReference>
<dbReference type="PANTHER" id="PTHR34474:SF2">
    <property type="entry name" value="SIGNAL TRANSDUCTION PROTEIN TRAP"/>
    <property type="match status" value="1"/>
</dbReference>
<proteinExistence type="predicted"/>